<dbReference type="PROSITE" id="PS50893">
    <property type="entry name" value="ABC_TRANSPORTER_2"/>
    <property type="match status" value="1"/>
</dbReference>
<dbReference type="PANTHER" id="PTHR43166">
    <property type="entry name" value="AMINO ACID IMPORT ATP-BINDING PROTEIN"/>
    <property type="match status" value="1"/>
</dbReference>
<dbReference type="GO" id="GO:0015424">
    <property type="term" value="F:ABC-type amino acid transporter activity"/>
    <property type="evidence" value="ECO:0007669"/>
    <property type="project" value="InterPro"/>
</dbReference>
<evidence type="ECO:0000256" key="4">
    <source>
        <dbReference type="ARBA" id="ARBA00022840"/>
    </source>
</evidence>
<evidence type="ECO:0000259" key="5">
    <source>
        <dbReference type="PROSITE" id="PS50893"/>
    </source>
</evidence>
<dbReference type="GO" id="GO:0005524">
    <property type="term" value="F:ATP binding"/>
    <property type="evidence" value="ECO:0007669"/>
    <property type="project" value="UniProtKB-KW"/>
</dbReference>
<dbReference type="GO" id="GO:0016887">
    <property type="term" value="F:ATP hydrolysis activity"/>
    <property type="evidence" value="ECO:0007669"/>
    <property type="project" value="InterPro"/>
</dbReference>
<comment type="similarity">
    <text evidence="1">Belongs to the ABC transporter superfamily.</text>
</comment>
<evidence type="ECO:0000313" key="7">
    <source>
        <dbReference type="Proteomes" id="UP000837675"/>
    </source>
</evidence>
<evidence type="ECO:0000313" key="6">
    <source>
        <dbReference type="EMBL" id="CAG7599597.1"/>
    </source>
</evidence>
<dbReference type="PIRSF" id="PIRSF039085">
    <property type="entry name" value="ABC_ATPase_HisP"/>
    <property type="match status" value="1"/>
</dbReference>
<keyword evidence="2" id="KW-0813">Transport</keyword>
<dbReference type="InterPro" id="IPR003439">
    <property type="entry name" value="ABC_transporter-like_ATP-bd"/>
</dbReference>
<dbReference type="InterPro" id="IPR030679">
    <property type="entry name" value="ABC_ATPase_HisP-typ"/>
</dbReference>
<dbReference type="Proteomes" id="UP000837675">
    <property type="component" value="Unassembled WGS sequence"/>
</dbReference>
<evidence type="ECO:0000256" key="2">
    <source>
        <dbReference type="ARBA" id="ARBA00022448"/>
    </source>
</evidence>
<dbReference type="InterPro" id="IPR017871">
    <property type="entry name" value="ABC_transporter-like_CS"/>
</dbReference>
<dbReference type="AlphaFoldDB" id="A0A8S4BY85"/>
<dbReference type="PANTHER" id="PTHR43166:SF4">
    <property type="entry name" value="PHOSPHONATES IMPORT ATP-BINDING PROTEIN PHNC"/>
    <property type="match status" value="1"/>
</dbReference>
<dbReference type="EMBL" id="CAJVAF010000347">
    <property type="protein sequence ID" value="CAG7599597.1"/>
    <property type="molecule type" value="Genomic_DNA"/>
</dbReference>
<evidence type="ECO:0000256" key="1">
    <source>
        <dbReference type="ARBA" id="ARBA00005417"/>
    </source>
</evidence>
<dbReference type="SMART" id="SM00382">
    <property type="entry name" value="AAA"/>
    <property type="match status" value="1"/>
</dbReference>
<dbReference type="InterPro" id="IPR027417">
    <property type="entry name" value="P-loop_NTPase"/>
</dbReference>
<protein>
    <submittedName>
        <fullName evidence="6">Amino acid ABC transporter ATP-binding protein</fullName>
    </submittedName>
</protein>
<dbReference type="SUPFAM" id="SSF52540">
    <property type="entry name" value="P-loop containing nucleoside triphosphate hydrolases"/>
    <property type="match status" value="1"/>
</dbReference>
<dbReference type="PROSITE" id="PS00211">
    <property type="entry name" value="ABC_TRANSPORTER_1"/>
    <property type="match status" value="1"/>
</dbReference>
<dbReference type="InterPro" id="IPR050086">
    <property type="entry name" value="MetN_ABC_transporter-like"/>
</dbReference>
<accession>A0A8S4BY85</accession>
<keyword evidence="4 6" id="KW-0067">ATP-binding</keyword>
<keyword evidence="7" id="KW-1185">Reference proteome</keyword>
<proteinExistence type="inferred from homology"/>
<reference evidence="6" key="1">
    <citation type="submission" date="2021-06" db="EMBL/GenBank/DDBJ databases">
        <authorList>
            <person name="Nardi T."/>
            <person name="Nardi T."/>
        </authorList>
    </citation>
    <scope>NUCLEOTIDE SEQUENCE</scope>
</reference>
<dbReference type="InterPro" id="IPR003593">
    <property type="entry name" value="AAA+_ATPase"/>
</dbReference>
<name>A0A8S4BY85_9ACAR</name>
<evidence type="ECO:0000256" key="3">
    <source>
        <dbReference type="ARBA" id="ARBA00022741"/>
    </source>
</evidence>
<sequence>MLTISKLIKKYNEKIILNEVSFVIPKGQVVVLIGPSGSGKSTVLRCINRLEKYESGSVEAKGLSQTKIGMVFQHFNLFNNMTLIENLTYAPIKVLKCNKKDAISIATKWLERVNLDNFKDTYPWALSGGQKQRATIARTLCMDPEIILFDEPTSALDPENVKEVLDVIKSLAHTGITMLIVTHAMKFAASIADRVLFLDHGELIEDNNAGDFFNSPSTKRARDFLDIVLESG</sequence>
<keyword evidence="3" id="KW-0547">Nucleotide-binding</keyword>
<dbReference type="Gene3D" id="3.40.50.300">
    <property type="entry name" value="P-loop containing nucleotide triphosphate hydrolases"/>
    <property type="match status" value="1"/>
</dbReference>
<organism evidence="6 7">
    <name type="scientific">Hyalomma marginatum</name>
    <dbReference type="NCBI Taxonomy" id="34627"/>
    <lineage>
        <taxon>Eukaryota</taxon>
        <taxon>Metazoa</taxon>
        <taxon>Ecdysozoa</taxon>
        <taxon>Arthropoda</taxon>
        <taxon>Chelicerata</taxon>
        <taxon>Arachnida</taxon>
        <taxon>Acari</taxon>
        <taxon>Parasitiformes</taxon>
        <taxon>Ixodida</taxon>
        <taxon>Ixodoidea</taxon>
        <taxon>Ixodidae</taxon>
        <taxon>Hyalomminae</taxon>
        <taxon>Hyalomma</taxon>
    </lineage>
</organism>
<dbReference type="Pfam" id="PF00005">
    <property type="entry name" value="ABC_tran"/>
    <property type="match status" value="1"/>
</dbReference>
<gene>
    <name evidence="6" type="ORF">MHYMCMPASI_01110</name>
</gene>
<comment type="caution">
    <text evidence="6">The sequence shown here is derived from an EMBL/GenBank/DDBJ whole genome shotgun (WGS) entry which is preliminary data.</text>
</comment>
<feature type="domain" description="ABC transporter" evidence="5">
    <location>
        <begin position="2"/>
        <end position="225"/>
    </location>
</feature>